<dbReference type="Gene3D" id="3.90.220.20">
    <property type="entry name" value="DNA methylase specificity domains"/>
    <property type="match status" value="1"/>
</dbReference>
<protein>
    <submittedName>
        <fullName evidence="4">Site-specific DNA-methyltransferase (Adenine-specific)</fullName>
        <ecNumber evidence="4">2.1.1.72</ecNumber>
    </submittedName>
</protein>
<dbReference type="PROSITE" id="PS00092">
    <property type="entry name" value="N6_MTASE"/>
    <property type="match status" value="1"/>
</dbReference>
<dbReference type="PANTHER" id="PTHR42998:SF1">
    <property type="entry name" value="TYPE I RESTRICTION ENZYME HINDI METHYLASE SUBUNIT"/>
    <property type="match status" value="1"/>
</dbReference>
<dbReference type="Gene3D" id="1.10.10.10">
    <property type="entry name" value="Winged helix-like DNA-binding domain superfamily/Winged helix DNA-binding domain"/>
    <property type="match status" value="1"/>
</dbReference>
<dbReference type="InterPro" id="IPR003356">
    <property type="entry name" value="DNA_methylase_A-5"/>
</dbReference>
<keyword evidence="4" id="KW-0489">Methyltransferase</keyword>
<dbReference type="InterPro" id="IPR029063">
    <property type="entry name" value="SAM-dependent_MTases_sf"/>
</dbReference>
<dbReference type="EMBL" id="CP017839">
    <property type="protein sequence ID" value="APA97281.1"/>
    <property type="molecule type" value="Genomic_DNA"/>
</dbReference>
<dbReference type="EC" id="2.1.1.72" evidence="4"/>
<organism evidence="4 5">
    <name type="scientific">Nocardia seriolae</name>
    <dbReference type="NCBI Taxonomy" id="37332"/>
    <lineage>
        <taxon>Bacteria</taxon>
        <taxon>Bacillati</taxon>
        <taxon>Actinomycetota</taxon>
        <taxon>Actinomycetes</taxon>
        <taxon>Mycobacteriales</taxon>
        <taxon>Nocardiaceae</taxon>
        <taxon>Nocardia</taxon>
    </lineage>
</organism>
<dbReference type="PRINTS" id="PR00507">
    <property type="entry name" value="N12N6MTFRASE"/>
</dbReference>
<name>A0ABC8ASR7_9NOCA</name>
<dbReference type="KEGG" id="nsr:NS506_03228"/>
<sequence length="677" mass="71165">MSNPVSTISAAEISRLAGVTRATVSNWRRRHADFPKSTAGSEARPLFDLGEVQRWLAEHGVAAEESAATELRTALRSQATPAKVAQLLESLRRSGERWTAPGFDAALTREVLPMVERTAAEADARAALDILGERALEDTAATGVYITPAWVAELMAALPNAAAACSNSVEALPNSDDPTRPRSVLDPACGSGTLLLAAARAGAVELYGQDALPVQAQRTRLLLESTPGVQAVTRSGDSLLADAFPELSADAVLTNPPYGQRDWGSGELAFDPRWDYGLPPRVESELAWVQHAIAHLRPGGTAVLLLPPAVATRGSGRKIRGNLVRTGALRAVIGLTAGVAQPWHVGLQIWVLRRPRSGAPIPGSVLFVDATVVPVPVGGEDRIVGESVLGAWRAFDSGDTVAASESGVAVAVPLVEVLTEEVDLTPARYVRSSLDSETVSDQVEQAIGRLEGAADELTSTTGELGGWSAAAGKSWRFVTVADLSNHVQLQWIRSEPPSSTAADAEDDRPVLTAQDIGLGGPASGTMATAATATTVSVAPGDVLIPAVRSDRTGGRCARVAGAGDAAAIRGPHVHTLRVDPDRLDPWFLAGFLTGADNVSATRTSTIRFDPSRLRIPVLGLAEQRRYGEMFRLLFTLRTAARRATAAAEDVAELITTGLTAGALVPHDADRDASSDRQ</sequence>
<evidence type="ECO:0000313" key="4">
    <source>
        <dbReference type="EMBL" id="APA97281.1"/>
    </source>
</evidence>
<evidence type="ECO:0000256" key="1">
    <source>
        <dbReference type="ARBA" id="ARBA00022747"/>
    </source>
</evidence>
<dbReference type="InterPro" id="IPR036388">
    <property type="entry name" value="WH-like_DNA-bd_sf"/>
</dbReference>
<dbReference type="GO" id="GO:0009307">
    <property type="term" value="P:DNA restriction-modification system"/>
    <property type="evidence" value="ECO:0007669"/>
    <property type="project" value="UniProtKB-KW"/>
</dbReference>
<dbReference type="CDD" id="cd02440">
    <property type="entry name" value="AdoMet_MTases"/>
    <property type="match status" value="1"/>
</dbReference>
<dbReference type="AlphaFoldDB" id="A0ABC8ASR7"/>
<dbReference type="Proteomes" id="UP000180166">
    <property type="component" value="Chromosome"/>
</dbReference>
<feature type="domain" description="DNA methylase adenine-specific" evidence="3">
    <location>
        <begin position="131"/>
        <end position="433"/>
    </location>
</feature>
<dbReference type="InterPro" id="IPR002052">
    <property type="entry name" value="DNA_methylase_N6_adenine_CS"/>
</dbReference>
<dbReference type="SUPFAM" id="SSF116734">
    <property type="entry name" value="DNA methylase specificity domain"/>
    <property type="match status" value="1"/>
</dbReference>
<dbReference type="GO" id="GO:0009007">
    <property type="term" value="F:site-specific DNA-methyltransferase (adenine-specific) activity"/>
    <property type="evidence" value="ECO:0007669"/>
    <property type="project" value="UniProtKB-EC"/>
</dbReference>
<keyword evidence="1" id="KW-0680">Restriction system</keyword>
<dbReference type="PANTHER" id="PTHR42998">
    <property type="entry name" value="TYPE I RESTRICTION ENZYME HINDVIIP M PROTEIN-RELATED"/>
    <property type="match status" value="1"/>
</dbReference>
<dbReference type="GO" id="GO:0003677">
    <property type="term" value="F:DNA binding"/>
    <property type="evidence" value="ECO:0007669"/>
    <property type="project" value="UniProtKB-KW"/>
</dbReference>
<dbReference type="SUPFAM" id="SSF53335">
    <property type="entry name" value="S-adenosyl-L-methionine-dependent methyltransferases"/>
    <property type="match status" value="1"/>
</dbReference>
<keyword evidence="2" id="KW-0238">DNA-binding</keyword>
<evidence type="ECO:0000313" key="5">
    <source>
        <dbReference type="Proteomes" id="UP000180166"/>
    </source>
</evidence>
<dbReference type="InterPro" id="IPR052916">
    <property type="entry name" value="Type-I_RE_MTase_Subunit"/>
</dbReference>
<dbReference type="InterPro" id="IPR044946">
    <property type="entry name" value="Restrct_endonuc_typeI_TRD_sf"/>
</dbReference>
<keyword evidence="4" id="KW-0808">Transferase</keyword>
<dbReference type="GO" id="GO:0032259">
    <property type="term" value="P:methylation"/>
    <property type="evidence" value="ECO:0007669"/>
    <property type="project" value="UniProtKB-KW"/>
</dbReference>
<dbReference type="Gene3D" id="3.40.50.150">
    <property type="entry name" value="Vaccinia Virus protein VP39"/>
    <property type="match status" value="1"/>
</dbReference>
<proteinExistence type="predicted"/>
<evidence type="ECO:0000256" key="2">
    <source>
        <dbReference type="ARBA" id="ARBA00023125"/>
    </source>
</evidence>
<accession>A0ABC8ASR7</accession>
<dbReference type="Pfam" id="PF02384">
    <property type="entry name" value="N6_Mtase"/>
    <property type="match status" value="1"/>
</dbReference>
<reference evidence="4 5" key="1">
    <citation type="submission" date="2016-10" db="EMBL/GenBank/DDBJ databases">
        <title>Genome sequence of Nocardia seriolae strain EM150506, isolated from Anguila japonica.</title>
        <authorList>
            <person name="Han H.-J."/>
        </authorList>
    </citation>
    <scope>NUCLEOTIDE SEQUENCE [LARGE SCALE GENOMIC DNA]</scope>
    <source>
        <strain evidence="4 5">EM150506</strain>
    </source>
</reference>
<dbReference type="RefSeq" id="WP_208866191.1">
    <property type="nucleotide sequence ID" value="NZ_CP017839.1"/>
</dbReference>
<gene>
    <name evidence="4" type="primary">hsdM</name>
    <name evidence="4" type="ORF">NS506_03228</name>
</gene>
<evidence type="ECO:0000259" key="3">
    <source>
        <dbReference type="Pfam" id="PF02384"/>
    </source>
</evidence>